<protein>
    <recommendedName>
        <fullName evidence="8 9">Chromosomal replication initiator protein DnaA</fullName>
    </recommendedName>
</protein>
<feature type="binding site" evidence="8">
    <location>
        <position position="154"/>
    </location>
    <ligand>
        <name>ATP</name>
        <dbReference type="ChEBI" id="CHEBI:30616"/>
    </ligand>
</feature>
<feature type="region of interest" description="Domain I, interacts with DnaA modulators" evidence="8">
    <location>
        <begin position="1"/>
        <end position="89"/>
    </location>
</feature>
<keyword evidence="7 8" id="KW-0238">DNA-binding</keyword>
<dbReference type="GO" id="GO:0005737">
    <property type="term" value="C:cytoplasm"/>
    <property type="evidence" value="ECO:0007669"/>
    <property type="project" value="UniProtKB-SubCell"/>
</dbReference>
<dbReference type="InterPro" id="IPR013159">
    <property type="entry name" value="DnaA_C"/>
</dbReference>
<dbReference type="InterPro" id="IPR020591">
    <property type="entry name" value="Chromosome_initiator_DnaA-like"/>
</dbReference>
<dbReference type="InterPro" id="IPR027417">
    <property type="entry name" value="P-loop_NTPase"/>
</dbReference>
<evidence type="ECO:0000256" key="5">
    <source>
        <dbReference type="ARBA" id="ARBA00022840"/>
    </source>
</evidence>
<dbReference type="GO" id="GO:0005886">
    <property type="term" value="C:plasma membrane"/>
    <property type="evidence" value="ECO:0007669"/>
    <property type="project" value="TreeGrafter"/>
</dbReference>
<evidence type="ECO:0000256" key="4">
    <source>
        <dbReference type="ARBA" id="ARBA00022741"/>
    </source>
</evidence>
<name>A0A953LVX9_9BACT</name>
<dbReference type="GO" id="GO:0005524">
    <property type="term" value="F:ATP binding"/>
    <property type="evidence" value="ECO:0007669"/>
    <property type="project" value="UniProtKB-UniRule"/>
</dbReference>
<reference evidence="14" key="1">
    <citation type="journal article" date="2021" name="bioRxiv">
        <title>Unraveling nitrogen, sulfur and carbon metabolic pathways and microbial community transcriptional responses to substrate deprivation and toxicity stresses in a bioreactor mimicking anoxic brackish coastal sediment conditions.</title>
        <authorList>
            <person name="Martins P.D."/>
            <person name="Echeveste M.J."/>
            <person name="Arshad A."/>
            <person name="Kurth J."/>
            <person name="Ouboter H."/>
            <person name="Jetten M.S.M."/>
            <person name="Welte C.U."/>
        </authorList>
    </citation>
    <scope>NUCLEOTIDE SEQUENCE</scope>
    <source>
        <strain evidence="14">MAG_39</strain>
    </source>
</reference>
<dbReference type="Pfam" id="PF00308">
    <property type="entry name" value="Bac_DnaA"/>
    <property type="match status" value="1"/>
</dbReference>
<evidence type="ECO:0000256" key="2">
    <source>
        <dbReference type="ARBA" id="ARBA00022490"/>
    </source>
</evidence>
<dbReference type="SMART" id="SM00382">
    <property type="entry name" value="AAA"/>
    <property type="match status" value="1"/>
</dbReference>
<dbReference type="InterPro" id="IPR018312">
    <property type="entry name" value="Chromosome_initiator_DnaA_CS"/>
</dbReference>
<dbReference type="Gene3D" id="1.10.1750.10">
    <property type="match status" value="1"/>
</dbReference>
<dbReference type="SUPFAM" id="SSF48295">
    <property type="entry name" value="TrpR-like"/>
    <property type="match status" value="1"/>
</dbReference>
<dbReference type="InterPro" id="IPR010921">
    <property type="entry name" value="Trp_repressor/repl_initiator"/>
</dbReference>
<comment type="similarity">
    <text evidence="1 8 11">Belongs to the DnaA family.</text>
</comment>
<dbReference type="NCBIfam" id="TIGR00362">
    <property type="entry name" value="DnaA"/>
    <property type="match status" value="1"/>
</dbReference>
<dbReference type="GO" id="GO:0003688">
    <property type="term" value="F:DNA replication origin binding"/>
    <property type="evidence" value="ECO:0007669"/>
    <property type="project" value="UniProtKB-UniRule"/>
</dbReference>
<dbReference type="GO" id="GO:0008289">
    <property type="term" value="F:lipid binding"/>
    <property type="evidence" value="ECO:0007669"/>
    <property type="project" value="UniProtKB-KW"/>
</dbReference>
<feature type="region of interest" description="Domain III, AAA+ region" evidence="8">
    <location>
        <begin position="110"/>
        <end position="326"/>
    </location>
</feature>
<feature type="binding site" evidence="8">
    <location>
        <position position="157"/>
    </location>
    <ligand>
        <name>ATP</name>
        <dbReference type="ChEBI" id="CHEBI:30616"/>
    </ligand>
</feature>
<feature type="binding site" evidence="8">
    <location>
        <position position="156"/>
    </location>
    <ligand>
        <name>ATP</name>
        <dbReference type="ChEBI" id="CHEBI:30616"/>
    </ligand>
</feature>
<dbReference type="Gene3D" id="3.40.50.300">
    <property type="entry name" value="P-loop containing nucleotide triphosphate hydrolases"/>
    <property type="match status" value="1"/>
</dbReference>
<evidence type="ECO:0000256" key="3">
    <source>
        <dbReference type="ARBA" id="ARBA00022705"/>
    </source>
</evidence>
<dbReference type="FunFam" id="3.40.50.300:FF:000668">
    <property type="entry name" value="Chromosomal replication initiator protein DnaA"/>
    <property type="match status" value="1"/>
</dbReference>
<dbReference type="PROSITE" id="PS01008">
    <property type="entry name" value="DNAA"/>
    <property type="match status" value="1"/>
</dbReference>
<dbReference type="GO" id="GO:0006270">
    <property type="term" value="P:DNA replication initiation"/>
    <property type="evidence" value="ECO:0007669"/>
    <property type="project" value="UniProtKB-UniRule"/>
</dbReference>
<dbReference type="InterPro" id="IPR013317">
    <property type="entry name" value="DnaA_dom"/>
</dbReference>
<dbReference type="Pfam" id="PF11638">
    <property type="entry name" value="DnaA_N"/>
    <property type="match status" value="1"/>
</dbReference>
<dbReference type="Proteomes" id="UP000705867">
    <property type="component" value="Unassembled WGS sequence"/>
</dbReference>
<evidence type="ECO:0000259" key="12">
    <source>
        <dbReference type="SMART" id="SM00382"/>
    </source>
</evidence>
<comment type="subcellular location">
    <subcellularLocation>
        <location evidence="8">Cytoplasm</location>
    </subcellularLocation>
</comment>
<evidence type="ECO:0000256" key="10">
    <source>
        <dbReference type="RuleBase" id="RU000577"/>
    </source>
</evidence>
<dbReference type="InterPro" id="IPR038454">
    <property type="entry name" value="DnaA_N_sf"/>
</dbReference>
<comment type="subunit">
    <text evidence="8">Oligomerizes as a right-handed, spiral filament on DNA at oriC.</text>
</comment>
<reference evidence="14" key="2">
    <citation type="submission" date="2021-08" db="EMBL/GenBank/DDBJ databases">
        <authorList>
            <person name="Dalcin Martins P."/>
        </authorList>
    </citation>
    <scope>NUCLEOTIDE SEQUENCE</scope>
    <source>
        <strain evidence="14">MAG_39</strain>
    </source>
</reference>
<dbReference type="CDD" id="cd06571">
    <property type="entry name" value="Bac_DnaA_C"/>
    <property type="match status" value="1"/>
</dbReference>
<comment type="caution">
    <text evidence="14">The sequence shown here is derived from an EMBL/GenBank/DDBJ whole genome shotgun (WGS) entry which is preliminary data.</text>
</comment>
<dbReference type="PANTHER" id="PTHR30050">
    <property type="entry name" value="CHROMOSOMAL REPLICATION INITIATOR PROTEIN DNAA"/>
    <property type="match status" value="1"/>
</dbReference>
<dbReference type="InterPro" id="IPR001957">
    <property type="entry name" value="Chromosome_initiator_DnaA"/>
</dbReference>
<comment type="caution">
    <text evidence="8">Lacks conserved residue(s) required for the propagation of feature annotation.</text>
</comment>
<gene>
    <name evidence="8 14" type="primary">dnaA</name>
    <name evidence="14" type="ORF">K8I29_03965</name>
</gene>
<evidence type="ECO:0000256" key="6">
    <source>
        <dbReference type="ARBA" id="ARBA00023121"/>
    </source>
</evidence>
<dbReference type="SUPFAM" id="SSF52540">
    <property type="entry name" value="P-loop containing nucleoside triphosphate hydrolases"/>
    <property type="match status" value="1"/>
</dbReference>
<feature type="domain" description="AAA+ ATPase" evidence="12">
    <location>
        <begin position="143"/>
        <end position="271"/>
    </location>
</feature>
<evidence type="ECO:0000256" key="8">
    <source>
        <dbReference type="HAMAP-Rule" id="MF_00377"/>
    </source>
</evidence>
<evidence type="ECO:0000313" key="14">
    <source>
        <dbReference type="EMBL" id="MBZ0155356.1"/>
    </source>
</evidence>
<comment type="function">
    <text evidence="8 10">Plays an essential role in the initiation and regulation of chromosomal replication. ATP-DnaA binds to the origin of replication (oriC) to initiate formation of the DNA replication initiation complex once per cell cycle. Binds the DnaA box (a 9 base pair repeat at the origin) and separates the double-stranded (ds)DNA. Forms a right-handed helical filament on oriC DNA; dsDNA binds to the exterior of the filament while single-stranded (ss)DNA is stabiized in the filament's interior. The ATP-DnaA-oriC complex binds and stabilizes one strand of the AT-rich DNA unwinding element (DUE), permitting loading of DNA polymerase. After initiation quickly degrades to an ADP-DnaA complex that is not apt for DNA replication. Binds acidic phospholipids.</text>
</comment>
<keyword evidence="3 8" id="KW-0235">DNA replication</keyword>
<organism evidence="14 15">
    <name type="scientific">Candidatus Nitrobium versatile</name>
    <dbReference type="NCBI Taxonomy" id="2884831"/>
    <lineage>
        <taxon>Bacteria</taxon>
        <taxon>Pseudomonadati</taxon>
        <taxon>Nitrospirota</taxon>
        <taxon>Nitrospiria</taxon>
        <taxon>Nitrospirales</taxon>
        <taxon>Nitrospiraceae</taxon>
        <taxon>Candidatus Nitrobium</taxon>
    </lineage>
</organism>
<dbReference type="InterPro" id="IPR003593">
    <property type="entry name" value="AAA+_ATPase"/>
</dbReference>
<dbReference type="EMBL" id="JAIOIV010000030">
    <property type="protein sequence ID" value="MBZ0155356.1"/>
    <property type="molecule type" value="Genomic_DNA"/>
</dbReference>
<keyword evidence="5 8" id="KW-0067">ATP-binding</keyword>
<feature type="binding site" evidence="8">
    <location>
        <position position="158"/>
    </location>
    <ligand>
        <name>ATP</name>
        <dbReference type="ChEBI" id="CHEBI:30616"/>
    </ligand>
</feature>
<dbReference type="Pfam" id="PF08299">
    <property type="entry name" value="Bac_DnaA_C"/>
    <property type="match status" value="1"/>
</dbReference>
<feature type="region of interest" description="Domain IV, binds dsDNA" evidence="8">
    <location>
        <begin position="327"/>
        <end position="447"/>
    </location>
</feature>
<dbReference type="PANTHER" id="PTHR30050:SF2">
    <property type="entry name" value="CHROMOSOMAL REPLICATION INITIATOR PROTEIN DNAA"/>
    <property type="match status" value="1"/>
</dbReference>
<dbReference type="SMART" id="SM00760">
    <property type="entry name" value="Bac_DnaA_C"/>
    <property type="match status" value="1"/>
</dbReference>
<evidence type="ECO:0000259" key="13">
    <source>
        <dbReference type="SMART" id="SM00760"/>
    </source>
</evidence>
<accession>A0A953LVX9</accession>
<sequence length="447" mass="51009">MNTLNAEELWNQCLAGISEKVGENLFELWFKPMRLLSLKDRVLTLEIPNRFYREWVEDSYPSLIPEAAEKLLGYQVVVKFKTAEQEDAALRKLDTRMENRKNRLASRGIHLNPRYTFDTFVVGPSNQFAHAASKRVGENPGLAYNPLFIYGGVGLGKTHLINSIGNAIADRRPDLTICYVSAEQFTNEVISSLRHEKMADFKDKYRNVDVMLIDDIQFIANKTTTQEEFFHTFNSLYEKQRQIVISSDRAPLEISDITDRLRSRFSMGLIADIQPPEVETKVAIIYRKAELEKLTIPEEVAYFVASRIKSNIRELEGCLIKLGAHASLTGMPIDLNMAKVVLKDLIADEDKPITVETIQKAVCDYFGVKIHDLKARKRTKEIANARQIAMYLSKQHTQLSLSEIGRYFGGKDHATVIYACKQIEEKRKKDENLNKSVESVEKRIAGL</sequence>
<dbReference type="InterPro" id="IPR024633">
    <property type="entry name" value="DnaA_N_dom"/>
</dbReference>
<keyword evidence="6 8" id="KW-0446">Lipid-binding</keyword>
<dbReference type="Gene3D" id="1.10.8.60">
    <property type="match status" value="1"/>
</dbReference>
<evidence type="ECO:0000256" key="7">
    <source>
        <dbReference type="ARBA" id="ARBA00023125"/>
    </source>
</evidence>
<dbReference type="HAMAP" id="MF_00377">
    <property type="entry name" value="DnaA_bact"/>
    <property type="match status" value="1"/>
</dbReference>
<keyword evidence="2 8" id="KW-0963">Cytoplasm</keyword>
<dbReference type="GO" id="GO:0006275">
    <property type="term" value="P:regulation of DNA replication"/>
    <property type="evidence" value="ECO:0007669"/>
    <property type="project" value="UniProtKB-UniRule"/>
</dbReference>
<dbReference type="AlphaFoldDB" id="A0A953LVX9"/>
<feature type="domain" description="Chromosomal replication initiator DnaA C-terminal" evidence="13">
    <location>
        <begin position="354"/>
        <end position="423"/>
    </location>
</feature>
<dbReference type="FunFam" id="1.10.8.60:FF:000003">
    <property type="entry name" value="Chromosomal replication initiator protein DnaA"/>
    <property type="match status" value="1"/>
</dbReference>
<dbReference type="PRINTS" id="PR00051">
    <property type="entry name" value="DNAA"/>
</dbReference>
<evidence type="ECO:0000256" key="1">
    <source>
        <dbReference type="ARBA" id="ARBA00006583"/>
    </source>
</evidence>
<keyword evidence="4 8" id="KW-0547">Nucleotide-binding</keyword>
<dbReference type="Gene3D" id="3.30.300.180">
    <property type="match status" value="1"/>
</dbReference>
<evidence type="ECO:0000313" key="15">
    <source>
        <dbReference type="Proteomes" id="UP000705867"/>
    </source>
</evidence>
<evidence type="ECO:0000256" key="11">
    <source>
        <dbReference type="RuleBase" id="RU004227"/>
    </source>
</evidence>
<evidence type="ECO:0000256" key="9">
    <source>
        <dbReference type="NCBIfam" id="TIGR00362"/>
    </source>
</evidence>
<proteinExistence type="inferred from homology"/>
<comment type="domain">
    <text evidence="8">Domain I is involved in oligomerization and binding regulators, domain II is flexibile and of varying length in different bacteria, domain III forms the AAA+ region, while domain IV binds dsDNA.</text>
</comment>
<dbReference type="CDD" id="cd00009">
    <property type="entry name" value="AAA"/>
    <property type="match status" value="1"/>
</dbReference>